<organism evidence="2 3">
    <name type="scientific">Athelia psychrophila</name>
    <dbReference type="NCBI Taxonomy" id="1759441"/>
    <lineage>
        <taxon>Eukaryota</taxon>
        <taxon>Fungi</taxon>
        <taxon>Dikarya</taxon>
        <taxon>Basidiomycota</taxon>
        <taxon>Agaricomycotina</taxon>
        <taxon>Agaricomycetes</taxon>
        <taxon>Agaricomycetidae</taxon>
        <taxon>Atheliales</taxon>
        <taxon>Atheliaceae</taxon>
        <taxon>Athelia</taxon>
    </lineage>
</organism>
<gene>
    <name evidence="2" type="ORF">FIBSPDRAFT_752259</name>
</gene>
<proteinExistence type="predicted"/>
<protein>
    <submittedName>
        <fullName evidence="2">Uncharacterized protein</fullName>
    </submittedName>
</protein>
<dbReference type="Proteomes" id="UP000076532">
    <property type="component" value="Unassembled WGS sequence"/>
</dbReference>
<reference evidence="2 3" key="1">
    <citation type="journal article" date="2016" name="Mol. Biol. Evol.">
        <title>Comparative Genomics of Early-Diverging Mushroom-Forming Fungi Provides Insights into the Origins of Lignocellulose Decay Capabilities.</title>
        <authorList>
            <person name="Nagy L.G."/>
            <person name="Riley R."/>
            <person name="Tritt A."/>
            <person name="Adam C."/>
            <person name="Daum C."/>
            <person name="Floudas D."/>
            <person name="Sun H."/>
            <person name="Yadav J.S."/>
            <person name="Pangilinan J."/>
            <person name="Larsson K.H."/>
            <person name="Matsuura K."/>
            <person name="Barry K."/>
            <person name="Labutti K."/>
            <person name="Kuo R."/>
            <person name="Ohm R.A."/>
            <person name="Bhattacharya S.S."/>
            <person name="Shirouzu T."/>
            <person name="Yoshinaga Y."/>
            <person name="Martin F.M."/>
            <person name="Grigoriev I.V."/>
            <person name="Hibbett D.S."/>
        </authorList>
    </citation>
    <scope>NUCLEOTIDE SEQUENCE [LARGE SCALE GENOMIC DNA]</scope>
    <source>
        <strain evidence="2 3">CBS 109695</strain>
    </source>
</reference>
<accession>A0A166D0G9</accession>
<evidence type="ECO:0000256" key="1">
    <source>
        <dbReference type="SAM" id="MobiDB-lite"/>
    </source>
</evidence>
<dbReference type="AlphaFoldDB" id="A0A166D0G9"/>
<dbReference type="OrthoDB" id="3243413at2759"/>
<evidence type="ECO:0000313" key="2">
    <source>
        <dbReference type="EMBL" id="KZP14190.1"/>
    </source>
</evidence>
<name>A0A166D0G9_9AGAM</name>
<feature type="region of interest" description="Disordered" evidence="1">
    <location>
        <begin position="146"/>
        <end position="172"/>
    </location>
</feature>
<evidence type="ECO:0000313" key="3">
    <source>
        <dbReference type="Proteomes" id="UP000076532"/>
    </source>
</evidence>
<feature type="compositionally biased region" description="Basic and acidic residues" evidence="1">
    <location>
        <begin position="150"/>
        <end position="163"/>
    </location>
</feature>
<keyword evidence="3" id="KW-1185">Reference proteome</keyword>
<sequence length="172" mass="20014">MPKRAVTPPPGDDEPKYLTVVHPYPLHAHMELPKDREDFGRWVACAMGDPDPFYAFFHKPSAPNMVIIEVKRDWDGFDHLLGEHKWSEVLRNPSHEEEAKVTQVFYCRYNTGAFAMRMYGGFCPLTTIVLQAEMYRNTVSFMTSAQRNPLTRDKTRMEEDRCPRKLVQGLQH</sequence>
<dbReference type="EMBL" id="KV417621">
    <property type="protein sequence ID" value="KZP14190.1"/>
    <property type="molecule type" value="Genomic_DNA"/>
</dbReference>